<accession>A0A2P8D622</accession>
<comment type="caution">
    <text evidence="2">The sequence shown here is derived from an EMBL/GenBank/DDBJ whole genome shotgun (WGS) entry which is preliminary data.</text>
</comment>
<evidence type="ECO:0000256" key="1">
    <source>
        <dbReference type="SAM" id="SignalP"/>
    </source>
</evidence>
<dbReference type="Proteomes" id="UP000240572">
    <property type="component" value="Unassembled WGS sequence"/>
</dbReference>
<reference evidence="2 3" key="1">
    <citation type="submission" date="2018-03" db="EMBL/GenBank/DDBJ databases">
        <title>Genomic Encyclopedia of Type Strains, Phase III (KMG-III): the genomes of soil and plant-associated and newly described type strains.</title>
        <authorList>
            <person name="Whitman W."/>
        </authorList>
    </citation>
    <scope>NUCLEOTIDE SEQUENCE [LARGE SCALE GENOMIC DNA]</scope>
    <source>
        <strain evidence="2 3">CGMCC 1.12700</strain>
    </source>
</reference>
<proteinExistence type="predicted"/>
<feature type="signal peptide" evidence="1">
    <location>
        <begin position="1"/>
        <end position="18"/>
    </location>
</feature>
<name>A0A2P8D622_9BACT</name>
<evidence type="ECO:0000313" key="2">
    <source>
        <dbReference type="EMBL" id="PSK92657.1"/>
    </source>
</evidence>
<dbReference type="EMBL" id="PYGD01000003">
    <property type="protein sequence ID" value="PSK92657.1"/>
    <property type="molecule type" value="Genomic_DNA"/>
</dbReference>
<organism evidence="2 3">
    <name type="scientific">Taibaiella chishuiensis</name>
    <dbReference type="NCBI Taxonomy" id="1434707"/>
    <lineage>
        <taxon>Bacteria</taxon>
        <taxon>Pseudomonadati</taxon>
        <taxon>Bacteroidota</taxon>
        <taxon>Chitinophagia</taxon>
        <taxon>Chitinophagales</taxon>
        <taxon>Chitinophagaceae</taxon>
        <taxon>Taibaiella</taxon>
    </lineage>
</organism>
<feature type="chain" id="PRO_5015104238" description="Outer membrane protein with beta-barrel domain" evidence="1">
    <location>
        <begin position="19"/>
        <end position="219"/>
    </location>
</feature>
<dbReference type="OrthoDB" id="9777768at2"/>
<sequence>MRILLFMTFLAIAIPAHAQFYYEASLTGGYPLMLSGAHKFSRGIPAIRIMAGYRLNDTRLQPYLVLSTGAAKLPLQSQPVEKLTIPVLATSFMIGLSGVTYYDEGRNAEWIMGGGIGLLLIRRESYTLYQGDYELNLPYTSLLGDAWYPKAEYHLRWTRYSNPEGRFSFYFGALVMAEAIWMRDTKTRYTASINGDTYNIRFNSFVLMPSVGALMGFRL</sequence>
<keyword evidence="3" id="KW-1185">Reference proteome</keyword>
<dbReference type="AlphaFoldDB" id="A0A2P8D622"/>
<evidence type="ECO:0008006" key="4">
    <source>
        <dbReference type="Google" id="ProtNLM"/>
    </source>
</evidence>
<keyword evidence="1" id="KW-0732">Signal</keyword>
<evidence type="ECO:0000313" key="3">
    <source>
        <dbReference type="Proteomes" id="UP000240572"/>
    </source>
</evidence>
<dbReference type="RefSeq" id="WP_106522839.1">
    <property type="nucleotide sequence ID" value="NZ_PYGD01000003.1"/>
</dbReference>
<protein>
    <recommendedName>
        <fullName evidence="4">Outer membrane protein with beta-barrel domain</fullName>
    </recommendedName>
</protein>
<gene>
    <name evidence="2" type="ORF">B0I18_103234</name>
</gene>